<keyword evidence="4" id="KW-0472">Membrane</keyword>
<gene>
    <name evidence="6" type="ORF">EIP75_17225</name>
</gene>
<dbReference type="RefSeq" id="WP_125244529.1">
    <property type="nucleotide sequence ID" value="NZ_RSED01000015.1"/>
</dbReference>
<dbReference type="Gene3D" id="1.25.40.20">
    <property type="entry name" value="Ankyrin repeat-containing domain"/>
    <property type="match status" value="1"/>
</dbReference>
<protein>
    <submittedName>
        <fullName evidence="6">DUF3592 domain-containing protein</fullName>
    </submittedName>
</protein>
<name>A0A426V812_9BURK</name>
<evidence type="ECO:0000313" key="6">
    <source>
        <dbReference type="EMBL" id="RRS03066.1"/>
    </source>
</evidence>
<keyword evidence="4" id="KW-1133">Transmembrane helix</keyword>
<dbReference type="AlphaFoldDB" id="A0A426V812"/>
<evidence type="ECO:0000256" key="3">
    <source>
        <dbReference type="PROSITE-ProRule" id="PRU00023"/>
    </source>
</evidence>
<evidence type="ECO:0000313" key="7">
    <source>
        <dbReference type="Proteomes" id="UP000269265"/>
    </source>
</evidence>
<dbReference type="PANTHER" id="PTHR24171:SF8">
    <property type="entry name" value="BRCA1-ASSOCIATED RING DOMAIN PROTEIN 1"/>
    <property type="match status" value="1"/>
</dbReference>
<dbReference type="Pfam" id="PF12158">
    <property type="entry name" value="DUF3592"/>
    <property type="match status" value="1"/>
</dbReference>
<keyword evidence="4" id="KW-0812">Transmembrane</keyword>
<dbReference type="Pfam" id="PF12796">
    <property type="entry name" value="Ank_2"/>
    <property type="match status" value="1"/>
</dbReference>
<feature type="transmembrane region" description="Helical" evidence="4">
    <location>
        <begin position="452"/>
        <end position="473"/>
    </location>
</feature>
<keyword evidence="2 3" id="KW-0040">ANK repeat</keyword>
<comment type="caution">
    <text evidence="6">The sequence shown here is derived from an EMBL/GenBank/DDBJ whole genome shotgun (WGS) entry which is preliminary data.</text>
</comment>
<proteinExistence type="predicted"/>
<keyword evidence="1" id="KW-0677">Repeat</keyword>
<sequence>MDAPLKPSLEGRIGLALFLSVFVLAFGAGGLLIGVRPLWHLLQEAPRLQHYVPVPARVLEARMDEDSDGAPYLVARYQYQHLGRTLTGNRIAWSLNRTEQFQWHQRLDAARGAGQTVVVWIDPEHPGLALLDRELRWSRLAFLLPFALIFPAISLGALVMLIAVLRGERPTNKARAPSAASHTSTLHDSSKAKAWGITAVTLLWNLIAFPLALAVWADGERWRFVDIFISLFPAVGLLMAWGAVQMWRDALRHKGSALTLDTGALHAGEPAGITAHLPPSRWRTAERSTWQARLVQSSLPDDDSEKSQETLSEQILPLSIHAAPDGGGQLRMRLHWPAHALPSGISKEGHRISWRLVLDEVEKGREQVFDLPVQAGRPGFAVTPDRSPQSLPAATAEAVPATVMQLSQEQGIQLASFARPWRVGGAIAIGLLGLGLGFVSRQHFNAEDSKDALIWLLCSIGSVIVLGLALHIGTRRWVVGITRDAWWLDRSSNLLRHSTMLATSRQHGLEPRLTHTNQAHGQAAGYHRLEQWDEHTLRHQAVTPPLHRLGVALGVAGQLQSLQQRAGVVMDADTFSARSPTARERLSTLTAWLVLSTVSLGVATHLDTAASLTVHDTARAWLPPVRQQFNALLGIGQADRALLAAIDQRDDQAVRTALSEGANPSAIASHSGRSALMLAAGRGLLPIMDILLQRGADVNYADETSVNERGDTALLMAAYFGQPEAFEKLLAAGARTNVVNRWGWTPVHMAAAGDCVPCLASLARLGLPLNSRATASRGESPLQMAAAKGRVNAMQWLLAHGADASQLDDHGQDVFAWARFFKQGDSERWLQAHLPSR</sequence>
<dbReference type="InterPro" id="IPR021994">
    <property type="entry name" value="DUF3592"/>
</dbReference>
<dbReference type="OrthoDB" id="9181666at2"/>
<dbReference type="PROSITE" id="PS50297">
    <property type="entry name" value="ANK_REP_REGION"/>
    <property type="match status" value="3"/>
</dbReference>
<dbReference type="SMART" id="SM00248">
    <property type="entry name" value="ANK"/>
    <property type="match status" value="5"/>
</dbReference>
<evidence type="ECO:0000259" key="5">
    <source>
        <dbReference type="Pfam" id="PF12158"/>
    </source>
</evidence>
<feature type="transmembrane region" description="Helical" evidence="4">
    <location>
        <begin position="421"/>
        <end position="440"/>
    </location>
</feature>
<feature type="transmembrane region" description="Helical" evidence="4">
    <location>
        <begin position="194"/>
        <end position="216"/>
    </location>
</feature>
<dbReference type="SUPFAM" id="SSF48403">
    <property type="entry name" value="Ankyrin repeat"/>
    <property type="match status" value="1"/>
</dbReference>
<evidence type="ECO:0000256" key="1">
    <source>
        <dbReference type="ARBA" id="ARBA00022737"/>
    </source>
</evidence>
<accession>A0A426V812</accession>
<dbReference type="GO" id="GO:0004842">
    <property type="term" value="F:ubiquitin-protein transferase activity"/>
    <property type="evidence" value="ECO:0007669"/>
    <property type="project" value="TreeGrafter"/>
</dbReference>
<feature type="transmembrane region" description="Helical" evidence="4">
    <location>
        <begin position="222"/>
        <end position="244"/>
    </location>
</feature>
<feature type="repeat" description="ANK" evidence="3">
    <location>
        <begin position="777"/>
        <end position="809"/>
    </location>
</feature>
<feature type="repeat" description="ANK" evidence="3">
    <location>
        <begin position="671"/>
        <end position="703"/>
    </location>
</feature>
<evidence type="ECO:0000256" key="2">
    <source>
        <dbReference type="ARBA" id="ARBA00023043"/>
    </source>
</evidence>
<keyword evidence="7" id="KW-1185">Reference proteome</keyword>
<dbReference type="PANTHER" id="PTHR24171">
    <property type="entry name" value="ANKYRIN REPEAT DOMAIN-CONTAINING PROTEIN 39-RELATED"/>
    <property type="match status" value="1"/>
</dbReference>
<dbReference type="Proteomes" id="UP000269265">
    <property type="component" value="Unassembled WGS sequence"/>
</dbReference>
<feature type="transmembrane region" description="Helical" evidence="4">
    <location>
        <begin position="12"/>
        <end position="33"/>
    </location>
</feature>
<dbReference type="Pfam" id="PF00023">
    <property type="entry name" value="Ank"/>
    <property type="match status" value="1"/>
</dbReference>
<reference evidence="6 7" key="1">
    <citation type="submission" date="2018-12" db="EMBL/GenBank/DDBJ databases">
        <title>The whole draft genome of Aquabacterium sp. SJQ9.</title>
        <authorList>
            <person name="Sun L."/>
            <person name="Gao X."/>
            <person name="Chen W."/>
            <person name="Huang K."/>
        </authorList>
    </citation>
    <scope>NUCLEOTIDE SEQUENCE [LARGE SCALE GENOMIC DNA]</scope>
    <source>
        <strain evidence="6 7">SJQ9</strain>
    </source>
</reference>
<dbReference type="GO" id="GO:0085020">
    <property type="term" value="P:protein K6-linked ubiquitination"/>
    <property type="evidence" value="ECO:0007669"/>
    <property type="project" value="TreeGrafter"/>
</dbReference>
<feature type="domain" description="DUF3592" evidence="5">
    <location>
        <begin position="54"/>
        <end position="135"/>
    </location>
</feature>
<dbReference type="InterPro" id="IPR002110">
    <property type="entry name" value="Ankyrin_rpt"/>
</dbReference>
<dbReference type="EMBL" id="RSED01000015">
    <property type="protein sequence ID" value="RRS03066.1"/>
    <property type="molecule type" value="Genomic_DNA"/>
</dbReference>
<feature type="repeat" description="ANK" evidence="3">
    <location>
        <begin position="709"/>
        <end position="741"/>
    </location>
</feature>
<dbReference type="InterPro" id="IPR036770">
    <property type="entry name" value="Ankyrin_rpt-contain_sf"/>
</dbReference>
<organism evidence="6 7">
    <name type="scientific">Aquabacterium soli</name>
    <dbReference type="NCBI Taxonomy" id="2493092"/>
    <lineage>
        <taxon>Bacteria</taxon>
        <taxon>Pseudomonadati</taxon>
        <taxon>Pseudomonadota</taxon>
        <taxon>Betaproteobacteria</taxon>
        <taxon>Burkholderiales</taxon>
        <taxon>Aquabacterium</taxon>
    </lineage>
</organism>
<evidence type="ECO:0000256" key="4">
    <source>
        <dbReference type="SAM" id="Phobius"/>
    </source>
</evidence>
<dbReference type="PROSITE" id="PS50088">
    <property type="entry name" value="ANK_REPEAT"/>
    <property type="match status" value="3"/>
</dbReference>
<feature type="transmembrane region" description="Helical" evidence="4">
    <location>
        <begin position="140"/>
        <end position="165"/>
    </location>
</feature>